<evidence type="ECO:0000313" key="5">
    <source>
        <dbReference type="Proteomes" id="UP000290253"/>
    </source>
</evidence>
<gene>
    <name evidence="4" type="ORF">ESZ00_04095</name>
</gene>
<feature type="compositionally biased region" description="Gly residues" evidence="1">
    <location>
        <begin position="216"/>
        <end position="240"/>
    </location>
</feature>
<name>A0A4Q1SIQ0_9BACT</name>
<keyword evidence="5" id="KW-1185">Reference proteome</keyword>
<dbReference type="Proteomes" id="UP000290253">
    <property type="component" value="Unassembled WGS sequence"/>
</dbReference>
<dbReference type="AlphaFoldDB" id="A0A4Q1SIQ0"/>
<evidence type="ECO:0000259" key="3">
    <source>
        <dbReference type="Pfam" id="PF18914"/>
    </source>
</evidence>
<dbReference type="RefSeq" id="WP_129206890.1">
    <property type="nucleotide sequence ID" value="NZ_BMGU01000001.1"/>
</dbReference>
<feature type="domain" description="DUF5666" evidence="3">
    <location>
        <begin position="60"/>
        <end position="115"/>
    </location>
</feature>
<comment type="caution">
    <text evidence="4">The sequence shown here is derived from an EMBL/GenBank/DDBJ whole genome shotgun (WGS) entry which is preliminary data.</text>
</comment>
<sequence length="251" mass="25934">MTRFRKFPLLLLLALLVGAIPAVAQDPSGGQDGPPQGGPGGPGGGPGAGMMQAFNEHGVQGTVTAISGSNLTVKTDDGTTWKIETGPNTRVRKQRDQIKLTDIHVGDMVGAFGDKDDKAKDLGAIAVIVIDKEQYEKAKADFGKTWTTGVVQSIVETKITIKRPDNVVQTIVVDENTSFRKRRDSITLADIKAGDNITARGGLQGTDFLAKTLNVGGPGGPGGPGGRGFGGPGNGPGNGPESGNPPQNPNF</sequence>
<protein>
    <recommendedName>
        <fullName evidence="3">DUF5666 domain-containing protein</fullName>
    </recommendedName>
</protein>
<evidence type="ECO:0000313" key="4">
    <source>
        <dbReference type="EMBL" id="RXS97110.1"/>
    </source>
</evidence>
<reference evidence="4 5" key="1">
    <citation type="journal article" date="2016" name="Int. J. Syst. Evol. Microbiol.">
        <title>Acidipila dinghuensis sp. nov., an acidobacterium isolated from forest soil.</title>
        <authorList>
            <person name="Jiang Y.W."/>
            <person name="Wang J."/>
            <person name="Chen M.H."/>
            <person name="Lv Y.Y."/>
            <person name="Qiu L.H."/>
        </authorList>
    </citation>
    <scope>NUCLEOTIDE SEQUENCE [LARGE SCALE GENOMIC DNA]</scope>
    <source>
        <strain evidence="4 5">DHOF10</strain>
    </source>
</reference>
<dbReference type="InterPro" id="IPR043724">
    <property type="entry name" value="DUF5666"/>
</dbReference>
<feature type="chain" id="PRO_5020227941" description="DUF5666 domain-containing protein" evidence="2">
    <location>
        <begin position="25"/>
        <end position="251"/>
    </location>
</feature>
<dbReference type="OrthoDB" id="122063at2"/>
<feature type="compositionally biased region" description="Gly residues" evidence="1">
    <location>
        <begin position="38"/>
        <end position="48"/>
    </location>
</feature>
<proteinExistence type="predicted"/>
<feature type="region of interest" description="Disordered" evidence="1">
    <location>
        <begin position="212"/>
        <end position="251"/>
    </location>
</feature>
<evidence type="ECO:0000256" key="1">
    <source>
        <dbReference type="SAM" id="MobiDB-lite"/>
    </source>
</evidence>
<feature type="domain" description="DUF5666" evidence="3">
    <location>
        <begin position="148"/>
        <end position="210"/>
    </location>
</feature>
<organism evidence="4 5">
    <name type="scientific">Silvibacterium dinghuense</name>
    <dbReference type="NCBI Taxonomy" id="1560006"/>
    <lineage>
        <taxon>Bacteria</taxon>
        <taxon>Pseudomonadati</taxon>
        <taxon>Acidobacteriota</taxon>
        <taxon>Terriglobia</taxon>
        <taxon>Terriglobales</taxon>
        <taxon>Acidobacteriaceae</taxon>
        <taxon>Silvibacterium</taxon>
    </lineage>
</organism>
<accession>A0A4Q1SIQ0</accession>
<dbReference type="Pfam" id="PF18914">
    <property type="entry name" value="DUF5666"/>
    <property type="match status" value="2"/>
</dbReference>
<evidence type="ECO:0000256" key="2">
    <source>
        <dbReference type="SAM" id="SignalP"/>
    </source>
</evidence>
<dbReference type="EMBL" id="SDMK01000001">
    <property type="protein sequence ID" value="RXS97110.1"/>
    <property type="molecule type" value="Genomic_DNA"/>
</dbReference>
<feature type="signal peptide" evidence="2">
    <location>
        <begin position="1"/>
        <end position="24"/>
    </location>
</feature>
<feature type="region of interest" description="Disordered" evidence="1">
    <location>
        <begin position="26"/>
        <end position="52"/>
    </location>
</feature>
<keyword evidence="2" id="KW-0732">Signal</keyword>